<evidence type="ECO:0000256" key="1">
    <source>
        <dbReference type="SAM" id="MobiDB-lite"/>
    </source>
</evidence>
<keyword evidence="3" id="KW-1185">Reference proteome</keyword>
<dbReference type="AlphaFoldDB" id="A0A4Z2GZ36"/>
<dbReference type="EMBL" id="SRLO01000393">
    <property type="protein sequence ID" value="TNN57922.1"/>
    <property type="molecule type" value="Genomic_DNA"/>
</dbReference>
<evidence type="ECO:0000313" key="3">
    <source>
        <dbReference type="Proteomes" id="UP000314294"/>
    </source>
</evidence>
<feature type="region of interest" description="Disordered" evidence="1">
    <location>
        <begin position="78"/>
        <end position="132"/>
    </location>
</feature>
<name>A0A4Z2GZ36_9TELE</name>
<accession>A0A4Z2GZ36</accession>
<proteinExistence type="predicted"/>
<feature type="region of interest" description="Disordered" evidence="1">
    <location>
        <begin position="1"/>
        <end position="62"/>
    </location>
</feature>
<evidence type="ECO:0000313" key="2">
    <source>
        <dbReference type="EMBL" id="TNN57922.1"/>
    </source>
</evidence>
<sequence length="146" mass="15627">MTTTGASRARARTPEKETEKEKEACRGRKDQERDGRRDVNTRGGRLMRGGGASKMKTRSTPSSTPCAFCFSFHLVPGGVADPPVSGEPRAPRSPPENQYVHPNASISSPPREPAAKIRSAIGRSPRLSGAGLNLPGRFAFILGVNT</sequence>
<comment type="caution">
    <text evidence="2">The sequence shown here is derived from an EMBL/GenBank/DDBJ whole genome shotgun (WGS) entry which is preliminary data.</text>
</comment>
<protein>
    <submittedName>
        <fullName evidence="2">Uncharacterized protein</fullName>
    </submittedName>
</protein>
<organism evidence="2 3">
    <name type="scientific">Liparis tanakae</name>
    <name type="common">Tanaka's snailfish</name>
    <dbReference type="NCBI Taxonomy" id="230148"/>
    <lineage>
        <taxon>Eukaryota</taxon>
        <taxon>Metazoa</taxon>
        <taxon>Chordata</taxon>
        <taxon>Craniata</taxon>
        <taxon>Vertebrata</taxon>
        <taxon>Euteleostomi</taxon>
        <taxon>Actinopterygii</taxon>
        <taxon>Neopterygii</taxon>
        <taxon>Teleostei</taxon>
        <taxon>Neoteleostei</taxon>
        <taxon>Acanthomorphata</taxon>
        <taxon>Eupercaria</taxon>
        <taxon>Perciformes</taxon>
        <taxon>Cottioidei</taxon>
        <taxon>Cottales</taxon>
        <taxon>Liparidae</taxon>
        <taxon>Liparis</taxon>
    </lineage>
</organism>
<dbReference type="Proteomes" id="UP000314294">
    <property type="component" value="Unassembled WGS sequence"/>
</dbReference>
<feature type="compositionally biased region" description="Basic and acidic residues" evidence="1">
    <location>
        <begin position="12"/>
        <end position="40"/>
    </location>
</feature>
<reference evidence="2 3" key="1">
    <citation type="submission" date="2019-03" db="EMBL/GenBank/DDBJ databases">
        <title>First draft genome of Liparis tanakae, snailfish: a comprehensive survey of snailfish specific genes.</title>
        <authorList>
            <person name="Kim W."/>
            <person name="Song I."/>
            <person name="Jeong J.-H."/>
            <person name="Kim D."/>
            <person name="Kim S."/>
            <person name="Ryu S."/>
            <person name="Song J.Y."/>
            <person name="Lee S.K."/>
        </authorList>
    </citation>
    <scope>NUCLEOTIDE SEQUENCE [LARGE SCALE GENOMIC DNA]</scope>
    <source>
        <tissue evidence="2">Muscle</tissue>
    </source>
</reference>
<gene>
    <name evidence="2" type="ORF">EYF80_031838</name>
</gene>